<keyword evidence="1" id="KW-0732">Signal</keyword>
<dbReference type="EMBL" id="CVRI01000048">
    <property type="protein sequence ID" value="CRK99130.1"/>
    <property type="molecule type" value="Genomic_DNA"/>
</dbReference>
<sequence>MKFVVIFVLILCVILQTINGAPCERESVPWLETVNIAEGCVSGEEIQYQCKECKCDENGKTASCPKWIKCCNIGDVWSTNACNICVCNESYQRICEATKCSFHRKP</sequence>
<dbReference type="AlphaFoldDB" id="A0A1J1IH83"/>
<evidence type="ECO:0000313" key="2">
    <source>
        <dbReference type="EMBL" id="CRK99130.1"/>
    </source>
</evidence>
<evidence type="ECO:0000313" key="3">
    <source>
        <dbReference type="Proteomes" id="UP000183832"/>
    </source>
</evidence>
<organism evidence="2 3">
    <name type="scientific">Clunio marinus</name>
    <dbReference type="NCBI Taxonomy" id="568069"/>
    <lineage>
        <taxon>Eukaryota</taxon>
        <taxon>Metazoa</taxon>
        <taxon>Ecdysozoa</taxon>
        <taxon>Arthropoda</taxon>
        <taxon>Hexapoda</taxon>
        <taxon>Insecta</taxon>
        <taxon>Pterygota</taxon>
        <taxon>Neoptera</taxon>
        <taxon>Endopterygota</taxon>
        <taxon>Diptera</taxon>
        <taxon>Nematocera</taxon>
        <taxon>Chironomoidea</taxon>
        <taxon>Chironomidae</taxon>
        <taxon>Clunio</taxon>
    </lineage>
</organism>
<reference evidence="2 3" key="1">
    <citation type="submission" date="2015-04" db="EMBL/GenBank/DDBJ databases">
        <authorList>
            <person name="Syromyatnikov M.Y."/>
            <person name="Popov V.N."/>
        </authorList>
    </citation>
    <scope>NUCLEOTIDE SEQUENCE [LARGE SCALE GENOMIC DNA]</scope>
</reference>
<name>A0A1J1IH83_9DIPT</name>
<keyword evidence="3" id="KW-1185">Reference proteome</keyword>
<feature type="chain" id="PRO_5012588436" evidence="1">
    <location>
        <begin position="21"/>
        <end position="106"/>
    </location>
</feature>
<dbReference type="Proteomes" id="UP000183832">
    <property type="component" value="Unassembled WGS sequence"/>
</dbReference>
<gene>
    <name evidence="2" type="ORF">CLUMA_CG012187</name>
</gene>
<feature type="signal peptide" evidence="1">
    <location>
        <begin position="1"/>
        <end position="20"/>
    </location>
</feature>
<dbReference type="OrthoDB" id="10408334at2759"/>
<accession>A0A1J1IH83</accession>
<proteinExistence type="predicted"/>
<evidence type="ECO:0000256" key="1">
    <source>
        <dbReference type="SAM" id="SignalP"/>
    </source>
</evidence>
<protein>
    <submittedName>
        <fullName evidence="2">CLUMA_CG012187, isoform A</fullName>
    </submittedName>
</protein>